<organism evidence="4 5">
    <name type="scientific">Phytophthora fragariae</name>
    <dbReference type="NCBI Taxonomy" id="53985"/>
    <lineage>
        <taxon>Eukaryota</taxon>
        <taxon>Sar</taxon>
        <taxon>Stramenopiles</taxon>
        <taxon>Oomycota</taxon>
        <taxon>Peronosporomycetes</taxon>
        <taxon>Peronosporales</taxon>
        <taxon>Peronosporaceae</taxon>
        <taxon>Phytophthora</taxon>
    </lineage>
</organism>
<keyword evidence="1" id="KW-1133">Transmembrane helix</keyword>
<keyword evidence="2" id="KW-0732">Signal</keyword>
<evidence type="ECO:0000256" key="1">
    <source>
        <dbReference type="SAM" id="Phobius"/>
    </source>
</evidence>
<dbReference type="AlphaFoldDB" id="A0A6A3VKM3"/>
<proteinExistence type="predicted"/>
<dbReference type="EMBL" id="QXGD01004732">
    <property type="protein sequence ID" value="KAE9169093.1"/>
    <property type="molecule type" value="Genomic_DNA"/>
</dbReference>
<sequence>MTLLLVALAALLVAFSLTSQPMLSDEKHGYLLSLLIHIFYLVGYLKHSTRFAQRVYQWNGLATQLGAMPGTAIAFPLVFWYEKLFTE</sequence>
<evidence type="ECO:0000313" key="5">
    <source>
        <dbReference type="Proteomes" id="UP000440367"/>
    </source>
</evidence>
<accession>A0A6A3VKM3</accession>
<reference evidence="4 5" key="1">
    <citation type="submission" date="2018-08" db="EMBL/GenBank/DDBJ databases">
        <title>Genomic investigation of the strawberry pathogen Phytophthora fragariae indicates pathogenicity is determined by transcriptional variation in three key races.</title>
        <authorList>
            <person name="Adams T.M."/>
            <person name="Armitage A.D."/>
            <person name="Sobczyk M.K."/>
            <person name="Bates H.J."/>
            <person name="Dunwell J.M."/>
            <person name="Nellist C.F."/>
            <person name="Harrison R.J."/>
        </authorList>
    </citation>
    <scope>NUCLEOTIDE SEQUENCE [LARGE SCALE GENOMIC DNA]</scope>
    <source>
        <strain evidence="4 5">BC-1</strain>
        <strain evidence="3 6">SCRP245</strain>
    </source>
</reference>
<feature type="transmembrane region" description="Helical" evidence="1">
    <location>
        <begin position="29"/>
        <end position="46"/>
    </location>
</feature>
<dbReference type="EMBL" id="QXFW01004961">
    <property type="protein sequence ID" value="KAE8963670.1"/>
    <property type="molecule type" value="Genomic_DNA"/>
</dbReference>
<evidence type="ECO:0000313" key="3">
    <source>
        <dbReference type="EMBL" id="KAE8963670.1"/>
    </source>
</evidence>
<dbReference type="Proteomes" id="UP000440367">
    <property type="component" value="Unassembled WGS sequence"/>
</dbReference>
<gene>
    <name evidence="4" type="ORF">PF002_g30448</name>
    <name evidence="3" type="ORF">PF011_g28949</name>
</gene>
<evidence type="ECO:0000313" key="4">
    <source>
        <dbReference type="EMBL" id="KAE9169093.1"/>
    </source>
</evidence>
<evidence type="ECO:0000313" key="6">
    <source>
        <dbReference type="Proteomes" id="UP000460718"/>
    </source>
</evidence>
<keyword evidence="1" id="KW-0472">Membrane</keyword>
<evidence type="ECO:0000256" key="2">
    <source>
        <dbReference type="SAM" id="SignalP"/>
    </source>
</evidence>
<protein>
    <submittedName>
        <fullName evidence="4">Uncharacterized protein</fullName>
    </submittedName>
</protein>
<feature type="transmembrane region" description="Helical" evidence="1">
    <location>
        <begin position="58"/>
        <end position="81"/>
    </location>
</feature>
<keyword evidence="1" id="KW-0812">Transmembrane</keyword>
<feature type="signal peptide" evidence="2">
    <location>
        <begin position="1"/>
        <end position="18"/>
    </location>
</feature>
<dbReference type="Proteomes" id="UP000460718">
    <property type="component" value="Unassembled WGS sequence"/>
</dbReference>
<name>A0A6A3VKM3_9STRA</name>
<feature type="chain" id="PRO_5036166410" evidence="2">
    <location>
        <begin position="19"/>
        <end position="87"/>
    </location>
</feature>
<comment type="caution">
    <text evidence="4">The sequence shown here is derived from an EMBL/GenBank/DDBJ whole genome shotgun (WGS) entry which is preliminary data.</text>
</comment>